<dbReference type="EnsemblMetazoa" id="XM_026446050">
    <property type="protein sequence ID" value="XP_026301835"/>
    <property type="gene ID" value="LOC113219395"/>
</dbReference>
<dbReference type="GeneID" id="113219395"/>
<evidence type="ECO:0000313" key="1">
    <source>
        <dbReference type="EnsemblMetazoa" id="XP_026301835"/>
    </source>
</evidence>
<dbReference type="GO" id="GO:0019825">
    <property type="term" value="F:oxygen binding"/>
    <property type="evidence" value="ECO:0007669"/>
    <property type="project" value="InterPro"/>
</dbReference>
<dbReference type="InterPro" id="IPR009050">
    <property type="entry name" value="Globin-like_sf"/>
</dbReference>
<dbReference type="RefSeq" id="XP_026301835.1">
    <property type="nucleotide sequence ID" value="XM_026446050.1"/>
</dbReference>
<reference evidence="2" key="3">
    <citation type="submission" date="2025-05" db="UniProtKB">
        <authorList>
            <consortium name="RefSeq"/>
        </authorList>
    </citation>
    <scope>NUCLEOTIDE SEQUENCE [LARGE SCALE GENOMIC DNA]</scope>
    <source>
        <strain evidence="2">DH4</strain>
    </source>
</reference>
<dbReference type="GO" id="GO:0020037">
    <property type="term" value="F:heme binding"/>
    <property type="evidence" value="ECO:0007669"/>
    <property type="project" value="InterPro"/>
</dbReference>
<reference evidence="1" key="1">
    <citation type="submission" date="2021-01" db="UniProtKB">
        <authorList>
            <consortium name="EnsemblMetazoa"/>
        </authorList>
    </citation>
    <scope>IDENTIFICATION</scope>
    <source>
        <strain evidence="1">DH4</strain>
    </source>
</reference>
<evidence type="ECO:0000313" key="2">
    <source>
        <dbReference type="Proteomes" id="UP000005203"/>
    </source>
</evidence>
<gene>
    <name evidence="3" type="primary">LOC113219395</name>
</gene>
<reference evidence="3" key="2">
    <citation type="submission" date="2025-04" db="UniProtKB">
        <authorList>
            <consortium name="RefSeq"/>
        </authorList>
    </citation>
    <scope>IDENTIFICATION</scope>
    <source>
        <strain evidence="3">DH4</strain>
        <tissue evidence="3">Whole body</tissue>
    </source>
</reference>
<dbReference type="OrthoDB" id="7700177at2759"/>
<dbReference type="SUPFAM" id="SSF46458">
    <property type="entry name" value="Globin-like"/>
    <property type="match status" value="1"/>
</dbReference>
<dbReference type="InterPro" id="IPR012292">
    <property type="entry name" value="Globin/Proto"/>
</dbReference>
<dbReference type="Gene3D" id="1.10.490.10">
    <property type="entry name" value="Globins"/>
    <property type="match status" value="1"/>
</dbReference>
<accession>A0A7M7MWM3</accession>
<organism evidence="1">
    <name type="scientific">Apis mellifera</name>
    <name type="common">Honeybee</name>
    <dbReference type="NCBI Taxonomy" id="7460"/>
    <lineage>
        <taxon>Eukaryota</taxon>
        <taxon>Metazoa</taxon>
        <taxon>Ecdysozoa</taxon>
        <taxon>Arthropoda</taxon>
        <taxon>Hexapoda</taxon>
        <taxon>Insecta</taxon>
        <taxon>Pterygota</taxon>
        <taxon>Neoptera</taxon>
        <taxon>Endopterygota</taxon>
        <taxon>Hymenoptera</taxon>
        <taxon>Apocrita</taxon>
        <taxon>Aculeata</taxon>
        <taxon>Apoidea</taxon>
        <taxon>Anthophila</taxon>
        <taxon>Apidae</taxon>
        <taxon>Apis</taxon>
    </lineage>
</organism>
<name>A0A7M7MWM3_APIME</name>
<sequence length="131" mass="15794">MGNLLTYPFPYLYKKKQEWQEDKYVKSIYALDVKKMKEIWSIVERDSMYYGFALCTIIFETHPEYVKYFEDTSLPYFVQEAKLKKKFRNICEILCALFINYDNTSMKNDFLGYIAMIHKDMGLTIFDFEVC</sequence>
<dbReference type="AlphaFoldDB" id="A0A7M7MWM3"/>
<dbReference type="Proteomes" id="UP000005203">
    <property type="component" value="Linkage group LG1"/>
</dbReference>
<dbReference type="KEGG" id="ame:113219395"/>
<keyword evidence="2" id="KW-1185">Reference proteome</keyword>
<evidence type="ECO:0000313" key="3">
    <source>
        <dbReference type="RefSeq" id="XP_026301835.1"/>
    </source>
</evidence>
<protein>
    <submittedName>
        <fullName evidence="3">Uncharacterized protein LOC113219395</fullName>
    </submittedName>
</protein>
<proteinExistence type="predicted"/>
<accession>A0A8B8HCS8</accession>